<name>A0A643FG88_IDEDE</name>
<dbReference type="Gene3D" id="1.20.120.530">
    <property type="entry name" value="GntR ligand-binding domain-like"/>
    <property type="match status" value="1"/>
</dbReference>
<dbReference type="PROSITE" id="PS50949">
    <property type="entry name" value="HTH_GNTR"/>
    <property type="match status" value="1"/>
</dbReference>
<dbReference type="CDD" id="cd07377">
    <property type="entry name" value="WHTH_GntR"/>
    <property type="match status" value="1"/>
</dbReference>
<dbReference type="GO" id="GO:0003700">
    <property type="term" value="F:DNA-binding transcription factor activity"/>
    <property type="evidence" value="ECO:0007669"/>
    <property type="project" value="InterPro"/>
</dbReference>
<dbReference type="Proteomes" id="UP000430120">
    <property type="component" value="Unassembled WGS sequence"/>
</dbReference>
<accession>A0A643FG88</accession>
<dbReference type="EMBL" id="VZPB01000004">
    <property type="protein sequence ID" value="KAB0584711.1"/>
    <property type="molecule type" value="Genomic_DNA"/>
</dbReference>
<organism evidence="5 6">
    <name type="scientific">Ideonella dechloratans</name>
    <dbReference type="NCBI Taxonomy" id="36863"/>
    <lineage>
        <taxon>Bacteria</taxon>
        <taxon>Pseudomonadati</taxon>
        <taxon>Pseudomonadota</taxon>
        <taxon>Betaproteobacteria</taxon>
        <taxon>Burkholderiales</taxon>
        <taxon>Sphaerotilaceae</taxon>
        <taxon>Ideonella</taxon>
    </lineage>
</organism>
<proteinExistence type="predicted"/>
<dbReference type="AlphaFoldDB" id="A0A643FG88"/>
<sequence length="225" mass="25481">MSAPLRLSEQLREAIEEEVATGRLKPGTHLDEQELAERFGVSRTPIRETLSLLAGEGLVEIRPRRGAVVATLSPQRLVEMFEVMAELEAMCARLAARRAKDSELGRLQDLHTRCAQAAQAQDPDAYFYANEDFHQAIYAASHNDYLTEQAGALQRKLRPYRRLQLRVRNRMQRSLQEHAAVLESIRAAEPEQAALQLRNHVVVQGDRFADLLAEMRQFEESPVSP</sequence>
<dbReference type="SUPFAM" id="SSF48008">
    <property type="entry name" value="GntR ligand-binding domain-like"/>
    <property type="match status" value="1"/>
</dbReference>
<dbReference type="RefSeq" id="WP_151122357.1">
    <property type="nucleotide sequence ID" value="NZ_CP088082.1"/>
</dbReference>
<evidence type="ECO:0000313" key="5">
    <source>
        <dbReference type="EMBL" id="KAB0584711.1"/>
    </source>
</evidence>
<dbReference type="SMART" id="SM00345">
    <property type="entry name" value="HTH_GNTR"/>
    <property type="match status" value="1"/>
</dbReference>
<keyword evidence="6" id="KW-1185">Reference proteome</keyword>
<dbReference type="Pfam" id="PF07729">
    <property type="entry name" value="FCD"/>
    <property type="match status" value="1"/>
</dbReference>
<gene>
    <name evidence="5" type="ORF">F7Q92_02440</name>
</gene>
<dbReference type="Gene3D" id="1.10.10.10">
    <property type="entry name" value="Winged helix-like DNA-binding domain superfamily/Winged helix DNA-binding domain"/>
    <property type="match status" value="1"/>
</dbReference>
<dbReference type="PANTHER" id="PTHR43537">
    <property type="entry name" value="TRANSCRIPTIONAL REGULATOR, GNTR FAMILY"/>
    <property type="match status" value="1"/>
</dbReference>
<dbReference type="Pfam" id="PF00392">
    <property type="entry name" value="GntR"/>
    <property type="match status" value="1"/>
</dbReference>
<dbReference type="OrthoDB" id="5343379at2"/>
<dbReference type="SUPFAM" id="SSF46785">
    <property type="entry name" value="Winged helix' DNA-binding domain"/>
    <property type="match status" value="1"/>
</dbReference>
<evidence type="ECO:0000313" key="6">
    <source>
        <dbReference type="Proteomes" id="UP000430120"/>
    </source>
</evidence>
<keyword evidence="1" id="KW-0805">Transcription regulation</keyword>
<reference evidence="5 6" key="1">
    <citation type="submission" date="2019-09" db="EMBL/GenBank/DDBJ databases">
        <title>Draft genome sequences of 48 bacterial type strains from the CCUG.</title>
        <authorList>
            <person name="Tunovic T."/>
            <person name="Pineiro-Iglesias B."/>
            <person name="Unosson C."/>
            <person name="Inganas E."/>
            <person name="Ohlen M."/>
            <person name="Cardew S."/>
            <person name="Jensie-Markopoulos S."/>
            <person name="Salva-Serra F."/>
            <person name="Jaen-Luchoro D."/>
            <person name="Karlsson R."/>
            <person name="Svensson-Stadler L."/>
            <person name="Chun J."/>
            <person name="Moore E."/>
        </authorList>
    </citation>
    <scope>NUCLEOTIDE SEQUENCE [LARGE SCALE GENOMIC DNA]</scope>
    <source>
        <strain evidence="5 6">CCUG 30977</strain>
    </source>
</reference>
<dbReference type="GO" id="GO:0003677">
    <property type="term" value="F:DNA binding"/>
    <property type="evidence" value="ECO:0007669"/>
    <property type="project" value="UniProtKB-KW"/>
</dbReference>
<feature type="domain" description="HTH gntR-type" evidence="4">
    <location>
        <begin position="5"/>
        <end position="72"/>
    </location>
</feature>
<evidence type="ECO:0000256" key="3">
    <source>
        <dbReference type="ARBA" id="ARBA00023163"/>
    </source>
</evidence>
<dbReference type="InterPro" id="IPR036390">
    <property type="entry name" value="WH_DNA-bd_sf"/>
</dbReference>
<keyword evidence="2" id="KW-0238">DNA-binding</keyword>
<keyword evidence="3" id="KW-0804">Transcription</keyword>
<dbReference type="SMART" id="SM00895">
    <property type="entry name" value="FCD"/>
    <property type="match status" value="1"/>
</dbReference>
<evidence type="ECO:0000259" key="4">
    <source>
        <dbReference type="PROSITE" id="PS50949"/>
    </source>
</evidence>
<evidence type="ECO:0000256" key="2">
    <source>
        <dbReference type="ARBA" id="ARBA00023125"/>
    </source>
</evidence>
<protein>
    <submittedName>
        <fullName evidence="5">GntR family transcriptional regulator</fullName>
    </submittedName>
</protein>
<dbReference type="PANTHER" id="PTHR43537:SF49">
    <property type="entry name" value="TRANSCRIPTIONAL REGULATORY PROTEIN"/>
    <property type="match status" value="1"/>
</dbReference>
<dbReference type="InterPro" id="IPR011711">
    <property type="entry name" value="GntR_C"/>
</dbReference>
<dbReference type="InterPro" id="IPR008920">
    <property type="entry name" value="TF_FadR/GntR_C"/>
</dbReference>
<dbReference type="InterPro" id="IPR036388">
    <property type="entry name" value="WH-like_DNA-bd_sf"/>
</dbReference>
<evidence type="ECO:0000256" key="1">
    <source>
        <dbReference type="ARBA" id="ARBA00023015"/>
    </source>
</evidence>
<dbReference type="InterPro" id="IPR000524">
    <property type="entry name" value="Tscrpt_reg_HTH_GntR"/>
</dbReference>
<dbReference type="PRINTS" id="PR00035">
    <property type="entry name" value="HTHGNTR"/>
</dbReference>
<comment type="caution">
    <text evidence="5">The sequence shown here is derived from an EMBL/GenBank/DDBJ whole genome shotgun (WGS) entry which is preliminary data.</text>
</comment>